<keyword evidence="3" id="KW-1185">Reference proteome</keyword>
<dbReference type="RefSeq" id="WP_256530477.1">
    <property type="nucleotide sequence ID" value="NZ_CP101824.1"/>
</dbReference>
<feature type="transmembrane region" description="Helical" evidence="1">
    <location>
        <begin position="51"/>
        <end position="71"/>
    </location>
</feature>
<feature type="transmembrane region" description="Helical" evidence="1">
    <location>
        <begin position="103"/>
        <end position="130"/>
    </location>
</feature>
<gene>
    <name evidence="2" type="ORF">ACFOUR_05285</name>
</gene>
<accession>A0ABD5NLN1</accession>
<protein>
    <submittedName>
        <fullName evidence="2">ABC transporter permease</fullName>
    </submittedName>
</protein>
<keyword evidence="1" id="KW-0812">Transmembrane</keyword>
<evidence type="ECO:0000313" key="2">
    <source>
        <dbReference type="EMBL" id="MFC3957786.1"/>
    </source>
</evidence>
<dbReference type="PANTHER" id="PTHR43471">
    <property type="entry name" value="ABC TRANSPORTER PERMEASE"/>
    <property type="match status" value="1"/>
</dbReference>
<reference evidence="2 3" key="1">
    <citation type="journal article" date="2019" name="Int. J. Syst. Evol. Microbiol.">
        <title>The Global Catalogue of Microorganisms (GCM) 10K type strain sequencing project: providing services to taxonomists for standard genome sequencing and annotation.</title>
        <authorList>
            <consortium name="The Broad Institute Genomics Platform"/>
            <consortium name="The Broad Institute Genome Sequencing Center for Infectious Disease"/>
            <person name="Wu L."/>
            <person name="Ma J."/>
        </authorList>
    </citation>
    <scope>NUCLEOTIDE SEQUENCE [LARGE SCALE GENOMIC DNA]</scope>
    <source>
        <strain evidence="2 3">IBRC-M 10256</strain>
    </source>
</reference>
<dbReference type="AlphaFoldDB" id="A0ABD5NLN1"/>
<dbReference type="Pfam" id="PF12679">
    <property type="entry name" value="ABC2_membrane_2"/>
    <property type="match status" value="1"/>
</dbReference>
<dbReference type="EMBL" id="JBHSAQ010000002">
    <property type="protein sequence ID" value="MFC3957786.1"/>
    <property type="molecule type" value="Genomic_DNA"/>
</dbReference>
<comment type="caution">
    <text evidence="2">The sequence shown here is derived from an EMBL/GenBank/DDBJ whole genome shotgun (WGS) entry which is preliminary data.</text>
</comment>
<dbReference type="GO" id="GO:0005886">
    <property type="term" value="C:plasma membrane"/>
    <property type="evidence" value="ECO:0007669"/>
    <property type="project" value="UniProtKB-SubCell"/>
</dbReference>
<keyword evidence="1" id="KW-1133">Transmembrane helix</keyword>
<feature type="transmembrane region" description="Helical" evidence="1">
    <location>
        <begin position="20"/>
        <end position="39"/>
    </location>
</feature>
<dbReference type="GeneID" id="73903161"/>
<name>A0ABD5NLN1_9EURY</name>
<evidence type="ECO:0000313" key="3">
    <source>
        <dbReference type="Proteomes" id="UP001595846"/>
    </source>
</evidence>
<feature type="transmembrane region" description="Helical" evidence="1">
    <location>
        <begin position="136"/>
        <end position="160"/>
    </location>
</feature>
<feature type="transmembrane region" description="Helical" evidence="1">
    <location>
        <begin position="246"/>
        <end position="266"/>
    </location>
</feature>
<keyword evidence="1" id="KW-0472">Membrane</keyword>
<organism evidence="2 3">
    <name type="scientific">Halovivax cerinus</name>
    <dbReference type="NCBI Taxonomy" id="1487865"/>
    <lineage>
        <taxon>Archaea</taxon>
        <taxon>Methanobacteriati</taxon>
        <taxon>Methanobacteriota</taxon>
        <taxon>Stenosarchaea group</taxon>
        <taxon>Halobacteria</taxon>
        <taxon>Halobacteriales</taxon>
        <taxon>Natrialbaceae</taxon>
        <taxon>Halovivax</taxon>
    </lineage>
</organism>
<evidence type="ECO:0000256" key="1">
    <source>
        <dbReference type="SAM" id="Phobius"/>
    </source>
</evidence>
<proteinExistence type="predicted"/>
<sequence>MSWTLIAQKEIGDLRRNRQLYGMVVLFGAMFGLLGYIHANSVNDGFGSPNELIMLIGMLGTYIIPAVALMLSYETIVKRRHNGQLELLLGFPHHRRDLVLGGYVGRFLVVATVIVAGLWACGMVVVLMGATVPGAAYMTFLFVSLALALAYTAAGIAISASVRSPSWASVATFSVYLMFVLAWRIVPSGLAYLLNGFEQPATSPWWTEYVLTLSPNLAVEEIFVRTLPESTAESIALAGSGSGIEFAAIVLLAWIVLLPLVGYLRFDRTDL</sequence>
<feature type="transmembrane region" description="Helical" evidence="1">
    <location>
        <begin position="167"/>
        <end position="186"/>
    </location>
</feature>
<dbReference type="Proteomes" id="UP001595846">
    <property type="component" value="Unassembled WGS sequence"/>
</dbReference>